<dbReference type="GO" id="GO:0071513">
    <property type="term" value="C:phosphopantothenoylcysteine decarboxylase complex"/>
    <property type="evidence" value="ECO:0007669"/>
    <property type="project" value="TreeGrafter"/>
</dbReference>
<dbReference type="Gene3D" id="3.40.50.10300">
    <property type="entry name" value="CoaB-like"/>
    <property type="match status" value="1"/>
</dbReference>
<evidence type="ECO:0000256" key="2">
    <source>
        <dbReference type="ARBA" id="ARBA00023239"/>
    </source>
</evidence>
<dbReference type="HAMAP" id="MF_02225">
    <property type="entry name" value="CoaBC"/>
    <property type="match status" value="1"/>
</dbReference>
<dbReference type="InterPro" id="IPR005252">
    <property type="entry name" value="CoaBC"/>
</dbReference>
<name>A0A2A6E4T8_9BACL</name>
<reference evidence="7 8" key="1">
    <citation type="submission" date="2016-12" db="EMBL/GenBank/DDBJ databases">
        <title>Candidatus Reconcilibacillus cellulovorans genome.</title>
        <authorList>
            <person name="Kolinko S."/>
            <person name="Wu Y.-W."/>
            <person name="Tachea F."/>
            <person name="Denzel E."/>
            <person name="Hiras J."/>
            <person name="Baecker N."/>
            <person name="Chan L.J."/>
            <person name="Eichorst S.A."/>
            <person name="Frey D."/>
            <person name="Adams P.D."/>
            <person name="Pray T."/>
            <person name="Tanjore D."/>
            <person name="Petzold C.J."/>
            <person name="Gladden J.M."/>
            <person name="Simmons B.A."/>
            <person name="Singer S.W."/>
        </authorList>
    </citation>
    <scope>NUCLEOTIDE SEQUENCE [LARGE SCALE GENOMIC DNA]</scope>
    <source>
        <strain evidence="7">JTherm</strain>
    </source>
</reference>
<protein>
    <recommendedName>
        <fullName evidence="3">Coenzyme A biosynthesis bifunctional protein CoaBC</fullName>
    </recommendedName>
    <alternativeName>
        <fullName evidence="3">DNA/pantothenate metabolism flavoprotein</fullName>
    </alternativeName>
    <alternativeName>
        <fullName evidence="3">Phosphopantothenoylcysteine synthetase/decarboxylase</fullName>
        <shortName evidence="3">PPCS-PPCDC</shortName>
    </alternativeName>
    <domain>
        <recommendedName>
            <fullName evidence="3">Phosphopantothenoylcysteine decarboxylase</fullName>
            <shortName evidence="3">PPC decarboxylase</shortName>
            <shortName evidence="3">PPC-DC</shortName>
            <ecNumber evidence="3">4.1.1.36</ecNumber>
        </recommendedName>
        <alternativeName>
            <fullName evidence="3">CoaC</fullName>
        </alternativeName>
    </domain>
    <domain>
        <recommendedName>
            <fullName evidence="3">Phosphopantothenate--cysteine ligase</fullName>
            <ecNumber evidence="3">6.3.2.5</ecNumber>
        </recommendedName>
        <alternativeName>
            <fullName evidence="3">CoaB</fullName>
        </alternativeName>
        <alternativeName>
            <fullName evidence="3">Phosphopantothenoylcysteine synthetase</fullName>
            <shortName evidence="3">PPC synthetase</shortName>
            <shortName evidence="3">PPC-S</shortName>
        </alternativeName>
    </domain>
</protein>
<dbReference type="Proteomes" id="UP000243688">
    <property type="component" value="Unassembled WGS sequence"/>
</dbReference>
<dbReference type="EC" id="6.3.2.5" evidence="3"/>
<feature type="binding site" evidence="3">
    <location>
        <position position="351"/>
    </location>
    <ligand>
        <name>CTP</name>
        <dbReference type="ChEBI" id="CHEBI:37563"/>
    </ligand>
</feature>
<feature type="binding site" evidence="3">
    <location>
        <position position="347"/>
    </location>
    <ligand>
        <name>CTP</name>
        <dbReference type="ChEBI" id="CHEBI:37563"/>
    </ligand>
</feature>
<comment type="function">
    <text evidence="3">Catalyzes two sequential steps in the biosynthesis of coenzyme A. In the first step cysteine is conjugated to 4'-phosphopantothenate to form 4-phosphopantothenoylcysteine. In the second step the latter compound is decarboxylated to form 4'-phosphopantotheine.</text>
</comment>
<dbReference type="SUPFAM" id="SSF52507">
    <property type="entry name" value="Homo-oligomeric flavin-containing Cys decarboxylases, HFCD"/>
    <property type="match status" value="1"/>
</dbReference>
<feature type="binding site" evidence="3">
    <location>
        <position position="288"/>
    </location>
    <ligand>
        <name>CTP</name>
        <dbReference type="ChEBI" id="CHEBI:37563"/>
    </ligand>
</feature>
<dbReference type="InterPro" id="IPR003382">
    <property type="entry name" value="Flavoprotein"/>
</dbReference>
<evidence type="ECO:0000259" key="5">
    <source>
        <dbReference type="Pfam" id="PF02441"/>
    </source>
</evidence>
<feature type="binding site" evidence="3">
    <location>
        <position position="298"/>
    </location>
    <ligand>
        <name>CTP</name>
        <dbReference type="ChEBI" id="CHEBI:37563"/>
    </ligand>
</feature>
<dbReference type="InterPro" id="IPR007085">
    <property type="entry name" value="DNA/pantothenate-metab_flavo_C"/>
</dbReference>
<evidence type="ECO:0000256" key="1">
    <source>
        <dbReference type="ARBA" id="ARBA00022793"/>
    </source>
</evidence>
<feature type="active site" description="Proton donor" evidence="3">
    <location>
        <position position="167"/>
    </location>
</feature>
<keyword evidence="3" id="KW-0511">Multifunctional enzyme</keyword>
<keyword evidence="3 4" id="KW-0436">Ligase</keyword>
<dbReference type="GO" id="GO:0010181">
    <property type="term" value="F:FMN binding"/>
    <property type="evidence" value="ECO:0007669"/>
    <property type="project" value="UniProtKB-UniRule"/>
</dbReference>
<dbReference type="GO" id="GO:0004633">
    <property type="term" value="F:phosphopantothenoylcysteine decarboxylase activity"/>
    <property type="evidence" value="ECO:0007669"/>
    <property type="project" value="UniProtKB-UniRule"/>
</dbReference>
<keyword evidence="3 4" id="KW-0285">Flavoprotein</keyword>
<dbReference type="InterPro" id="IPR035929">
    <property type="entry name" value="CoaB-like_sf"/>
</dbReference>
<comment type="catalytic activity">
    <reaction evidence="3 4">
        <text>(R)-4'-phosphopantothenate + L-cysteine + CTP = N-[(R)-4-phosphopantothenoyl]-L-cysteine + CMP + diphosphate + H(+)</text>
        <dbReference type="Rhea" id="RHEA:19397"/>
        <dbReference type="ChEBI" id="CHEBI:10986"/>
        <dbReference type="ChEBI" id="CHEBI:15378"/>
        <dbReference type="ChEBI" id="CHEBI:33019"/>
        <dbReference type="ChEBI" id="CHEBI:35235"/>
        <dbReference type="ChEBI" id="CHEBI:37563"/>
        <dbReference type="ChEBI" id="CHEBI:59458"/>
        <dbReference type="ChEBI" id="CHEBI:60377"/>
        <dbReference type="EC" id="6.3.2.5"/>
    </reaction>
</comment>
<comment type="catalytic activity">
    <reaction evidence="3 4">
        <text>N-[(R)-4-phosphopantothenoyl]-L-cysteine + H(+) = (R)-4'-phosphopantetheine + CO2</text>
        <dbReference type="Rhea" id="RHEA:16793"/>
        <dbReference type="ChEBI" id="CHEBI:15378"/>
        <dbReference type="ChEBI" id="CHEBI:16526"/>
        <dbReference type="ChEBI" id="CHEBI:59458"/>
        <dbReference type="ChEBI" id="CHEBI:61723"/>
        <dbReference type="EC" id="4.1.1.36"/>
    </reaction>
</comment>
<dbReference type="AlphaFoldDB" id="A0A2A6E4T8"/>
<dbReference type="PANTHER" id="PTHR14359">
    <property type="entry name" value="HOMO-OLIGOMERIC FLAVIN CONTAINING CYS DECARBOXYLASE FAMILY"/>
    <property type="match status" value="1"/>
</dbReference>
<dbReference type="PANTHER" id="PTHR14359:SF6">
    <property type="entry name" value="PHOSPHOPANTOTHENOYLCYSTEINE DECARBOXYLASE"/>
    <property type="match status" value="1"/>
</dbReference>
<keyword evidence="3 4" id="KW-0288">FMN</keyword>
<dbReference type="Pfam" id="PF04127">
    <property type="entry name" value="DFP"/>
    <property type="match status" value="1"/>
</dbReference>
<evidence type="ECO:0000313" key="7">
    <source>
        <dbReference type="EMBL" id="PDO11819.1"/>
    </source>
</evidence>
<dbReference type="GO" id="GO:0004632">
    <property type="term" value="F:phosphopantothenate--cysteine ligase activity"/>
    <property type="evidence" value="ECO:0007669"/>
    <property type="project" value="UniProtKB-UniRule"/>
</dbReference>
<comment type="similarity">
    <text evidence="3 4">In the C-terminal section; belongs to the PPC synthetase family.</text>
</comment>
<feature type="region of interest" description="Phosphopantothenoylcysteine decarboxylase" evidence="3">
    <location>
        <begin position="1"/>
        <end position="199"/>
    </location>
</feature>
<dbReference type="UniPathway" id="UPA00241">
    <property type="reaction ID" value="UER00353"/>
</dbReference>
<gene>
    <name evidence="3" type="primary">coaBC</name>
    <name evidence="7" type="ORF">BLM47_01110</name>
</gene>
<organism evidence="7 8">
    <name type="scientific">Candidatus Reconcilbacillus cellulovorans</name>
    <dbReference type="NCBI Taxonomy" id="1906605"/>
    <lineage>
        <taxon>Bacteria</taxon>
        <taxon>Bacillati</taxon>
        <taxon>Bacillota</taxon>
        <taxon>Bacilli</taxon>
        <taxon>Bacillales</taxon>
        <taxon>Paenibacillaceae</taxon>
        <taxon>Candidatus Reconcilbacillus</taxon>
    </lineage>
</organism>
<accession>A0A2A6E4T8</accession>
<dbReference type="Pfam" id="PF02441">
    <property type="entry name" value="Flavoprotein"/>
    <property type="match status" value="1"/>
</dbReference>
<evidence type="ECO:0000256" key="4">
    <source>
        <dbReference type="RuleBase" id="RU364078"/>
    </source>
</evidence>
<dbReference type="EMBL" id="MOXJ01000001">
    <property type="protein sequence ID" value="PDO11819.1"/>
    <property type="molecule type" value="Genomic_DNA"/>
</dbReference>
<sequence length="421" mass="45044">MIATSADRERPLVGRTIVLGVSGGIAAYKAAALCSRLTQAGARVRVVMTEAATRFVTPLTFQALSGHDVAVGVFEERDPSVIAHIDLAEKADLFVVAPATADVLAKMAHGFADDMLTAALLAARSPVLVCPSMNVHMYRHPAVEANMRLLRERGIRFVEPDDGPLACGYVGKGRLAEPEKIVEAVVRLLAPSGPLAGKRVLVTAGGTVERLDPVRYIGNDSSGKMGYAIAAAARDRGARVVLVSGKASVAPPEGVELVRAESAEDMFAAVRSRWEETDVLIKAAAVADFRPKMRSDSKLKKKDKDVWTVELVRNPDIAEWAGRHKDGRLIVLFAAETDDVQRNAVEKLRRKNGDLIVVNDVTEPGAGFGSDTNRVDVYDADGLVASLPLLPKREVAERLLSLIEARLNAGRGADSCTRGSS</sequence>
<proteinExistence type="inferred from homology"/>
<comment type="pathway">
    <text evidence="3 4">Cofactor biosynthesis; coenzyme A biosynthesis; CoA from (R)-pantothenate: step 2/5.</text>
</comment>
<feature type="domain" description="DNA/pantothenate metabolism flavoprotein C-terminal" evidence="6">
    <location>
        <begin position="195"/>
        <end position="404"/>
    </location>
</feature>
<comment type="cofactor">
    <cofactor evidence="3">
        <name>Mg(2+)</name>
        <dbReference type="ChEBI" id="CHEBI:18420"/>
    </cofactor>
</comment>
<dbReference type="SUPFAM" id="SSF102645">
    <property type="entry name" value="CoaB-like"/>
    <property type="match status" value="1"/>
</dbReference>
<keyword evidence="3" id="KW-0460">Magnesium</keyword>
<dbReference type="GO" id="GO:0015941">
    <property type="term" value="P:pantothenate catabolic process"/>
    <property type="evidence" value="ECO:0007669"/>
    <property type="project" value="InterPro"/>
</dbReference>
<comment type="similarity">
    <text evidence="3 4">In the N-terminal section; belongs to the HFCD (homo-oligomeric flavin containing Cys decarboxylase) superfamily.</text>
</comment>
<comment type="cofactor">
    <cofactor evidence="3">
        <name>FMN</name>
        <dbReference type="ChEBI" id="CHEBI:58210"/>
    </cofactor>
    <text evidence="3">Binds 1 FMN per subunit.</text>
</comment>
<keyword evidence="2 3" id="KW-0456">Lyase</keyword>
<evidence type="ECO:0000259" key="6">
    <source>
        <dbReference type="Pfam" id="PF04127"/>
    </source>
</evidence>
<comment type="caution">
    <text evidence="3">Lacks conserved residue(s) required for the propagation of feature annotation.</text>
</comment>
<dbReference type="NCBIfam" id="TIGR00521">
    <property type="entry name" value="coaBC_dfp"/>
    <property type="match status" value="1"/>
</dbReference>
<dbReference type="EC" id="4.1.1.36" evidence="3"/>
<comment type="pathway">
    <text evidence="3 4">Cofactor biosynthesis; coenzyme A biosynthesis; CoA from (R)-pantothenate: step 3/5.</text>
</comment>
<evidence type="ECO:0000256" key="3">
    <source>
        <dbReference type="HAMAP-Rule" id="MF_02225"/>
    </source>
</evidence>
<feature type="domain" description="Flavoprotein" evidence="5">
    <location>
        <begin position="16"/>
        <end position="188"/>
    </location>
</feature>
<comment type="caution">
    <text evidence="7">The sequence shown here is derived from an EMBL/GenBank/DDBJ whole genome shotgun (WGS) entry which is preliminary data.</text>
</comment>
<comment type="function">
    <text evidence="4">Catalyzes two steps in the biosynthesis of coenzyme A. In the first step cysteine is conjugated to 4'-phosphopantothenate to form 4-phosphopantothenoylcysteine, in the latter compound is decarboxylated to form 4'-phosphopantotheine.</text>
</comment>
<keyword evidence="1 3" id="KW-0210">Decarboxylase</keyword>
<keyword evidence="3" id="KW-0479">Metal-binding</keyword>
<dbReference type="Gene3D" id="3.40.50.1950">
    <property type="entry name" value="Flavin prenyltransferase-like"/>
    <property type="match status" value="1"/>
</dbReference>
<dbReference type="GO" id="GO:0015937">
    <property type="term" value="P:coenzyme A biosynthetic process"/>
    <property type="evidence" value="ECO:0007669"/>
    <property type="project" value="UniProtKB-UniRule"/>
</dbReference>
<dbReference type="InterPro" id="IPR036551">
    <property type="entry name" value="Flavin_trans-like"/>
</dbReference>
<feature type="binding site" evidence="3">
    <location>
        <position position="333"/>
    </location>
    <ligand>
        <name>CTP</name>
        <dbReference type="ChEBI" id="CHEBI:37563"/>
    </ligand>
</feature>
<feature type="region of interest" description="Phosphopantothenate--cysteine ligase" evidence="3">
    <location>
        <begin position="200"/>
        <end position="421"/>
    </location>
</feature>
<dbReference type="GO" id="GO:0046872">
    <property type="term" value="F:metal ion binding"/>
    <property type="evidence" value="ECO:0007669"/>
    <property type="project" value="UniProtKB-KW"/>
</dbReference>
<evidence type="ECO:0000313" key="8">
    <source>
        <dbReference type="Proteomes" id="UP000243688"/>
    </source>
</evidence>